<comment type="caution">
    <text evidence="2">The sequence shown here is derived from an EMBL/GenBank/DDBJ whole genome shotgun (WGS) entry which is preliminary data.</text>
</comment>
<reference evidence="2" key="1">
    <citation type="submission" date="2023-11" db="EMBL/GenBank/DDBJ databases">
        <title>WGS of Aeromonas in Northern Israel.</title>
        <authorList>
            <person name="Hershko Y."/>
        </authorList>
    </citation>
    <scope>NUCLEOTIDE SEQUENCE</scope>
    <source>
        <strain evidence="2">02297</strain>
    </source>
</reference>
<proteinExistence type="predicted"/>
<dbReference type="Proteomes" id="UP001285835">
    <property type="component" value="Unassembled WGS sequence"/>
</dbReference>
<evidence type="ECO:0000313" key="2">
    <source>
        <dbReference type="EMBL" id="MDX7921641.1"/>
    </source>
</evidence>
<feature type="transmembrane region" description="Helical" evidence="1">
    <location>
        <begin position="7"/>
        <end position="26"/>
    </location>
</feature>
<name>A0AAP6L0I6_AERME</name>
<dbReference type="EMBL" id="JAWZXF010000006">
    <property type="protein sequence ID" value="MDX7921641.1"/>
    <property type="molecule type" value="Genomic_DNA"/>
</dbReference>
<dbReference type="AlphaFoldDB" id="A0AAP6L0I6"/>
<gene>
    <name evidence="2" type="ORF">SJS82_06820</name>
</gene>
<dbReference type="RefSeq" id="WP_319916689.1">
    <property type="nucleotide sequence ID" value="NZ_JAWZXF010000006.1"/>
</dbReference>
<keyword evidence="1" id="KW-1133">Transmembrane helix</keyword>
<sequence length="89" mass="9646">MDTKLMALCINLIASLVSLVAAWFWFKSAKTNLPAINPTTGQPMSPVSMLELYRTVREASRINKIAAFLTGLSVIMFSLSGFLAYGSAS</sequence>
<evidence type="ECO:0000256" key="1">
    <source>
        <dbReference type="SAM" id="Phobius"/>
    </source>
</evidence>
<organism evidence="2 3">
    <name type="scientific">Aeromonas media</name>
    <dbReference type="NCBI Taxonomy" id="651"/>
    <lineage>
        <taxon>Bacteria</taxon>
        <taxon>Pseudomonadati</taxon>
        <taxon>Pseudomonadota</taxon>
        <taxon>Gammaproteobacteria</taxon>
        <taxon>Aeromonadales</taxon>
        <taxon>Aeromonadaceae</taxon>
        <taxon>Aeromonas</taxon>
    </lineage>
</organism>
<accession>A0AAP6L0I6</accession>
<evidence type="ECO:0000313" key="3">
    <source>
        <dbReference type="Proteomes" id="UP001285835"/>
    </source>
</evidence>
<keyword evidence="1" id="KW-0812">Transmembrane</keyword>
<keyword evidence="1" id="KW-0472">Membrane</keyword>
<feature type="transmembrane region" description="Helical" evidence="1">
    <location>
        <begin position="65"/>
        <end position="85"/>
    </location>
</feature>
<protein>
    <submittedName>
        <fullName evidence="2">Uncharacterized protein</fullName>
    </submittedName>
</protein>